<keyword evidence="3 5" id="KW-1133">Transmembrane helix</keyword>
<dbReference type="PANTHER" id="PTHR43359">
    <property type="entry name" value="FORMATE HYDROGENLYASE SUBUNIT 4"/>
    <property type="match status" value="1"/>
</dbReference>
<dbReference type="GO" id="GO:0005886">
    <property type="term" value="C:plasma membrane"/>
    <property type="evidence" value="ECO:0007669"/>
    <property type="project" value="TreeGrafter"/>
</dbReference>
<dbReference type="AlphaFoldDB" id="C6HVM8"/>
<dbReference type="GO" id="GO:0016829">
    <property type="term" value="F:lyase activity"/>
    <property type="evidence" value="ECO:0007669"/>
    <property type="project" value="UniProtKB-KW"/>
</dbReference>
<evidence type="ECO:0000313" key="7">
    <source>
        <dbReference type="Proteomes" id="UP000009374"/>
    </source>
</evidence>
<feature type="transmembrane region" description="Helical" evidence="5">
    <location>
        <begin position="107"/>
        <end position="129"/>
    </location>
</feature>
<dbReference type="Pfam" id="PF00146">
    <property type="entry name" value="NADHdh"/>
    <property type="match status" value="1"/>
</dbReference>
<feature type="transmembrane region" description="Helical" evidence="5">
    <location>
        <begin position="73"/>
        <end position="95"/>
    </location>
</feature>
<evidence type="ECO:0000256" key="5">
    <source>
        <dbReference type="SAM" id="Phobius"/>
    </source>
</evidence>
<dbReference type="InterPro" id="IPR052561">
    <property type="entry name" value="ComplexI_Subunit1"/>
</dbReference>
<keyword evidence="4 5" id="KW-0472">Membrane</keyword>
<feature type="transmembrane region" description="Helical" evidence="5">
    <location>
        <begin position="241"/>
        <end position="257"/>
    </location>
</feature>
<reference evidence="6 7" key="1">
    <citation type="journal article" date="2009" name="Appl. Environ. Microbiol.">
        <title>Community genomic and proteomic analyses of chemoautotrophic iron-oxidizing "Leptospirillum rubarum" (Group II) and "Leptospirillum ferrodiazotrophum" (Group III) bacteria in acid mine drainage biofilms.</title>
        <authorList>
            <person name="Goltsman D.S."/>
            <person name="Denef V.J."/>
            <person name="Singer S.W."/>
            <person name="VerBerkmoes N.C."/>
            <person name="Lefsrud M."/>
            <person name="Mueller R.S."/>
            <person name="Dick G.J."/>
            <person name="Sun C.L."/>
            <person name="Wheeler K.E."/>
            <person name="Zemla A."/>
            <person name="Baker B.J."/>
            <person name="Hauser L."/>
            <person name="Land M."/>
            <person name="Shah M.B."/>
            <person name="Thelen M.P."/>
            <person name="Hettich R.L."/>
            <person name="Banfield J.F."/>
        </authorList>
    </citation>
    <scope>NUCLEOTIDE SEQUENCE [LARGE SCALE GENOMIC DNA]</scope>
</reference>
<keyword evidence="7" id="KW-1185">Reference proteome</keyword>
<accession>C6HVM8</accession>
<dbReference type="Proteomes" id="UP000009374">
    <property type="component" value="Unassembled WGS sequence"/>
</dbReference>
<keyword evidence="2 5" id="KW-0812">Transmembrane</keyword>
<dbReference type="PANTHER" id="PTHR43359:SF1">
    <property type="entry name" value="FORMATE HYDROGENLYASE SUBUNIT 4-RELATED"/>
    <property type="match status" value="1"/>
</dbReference>
<feature type="transmembrane region" description="Helical" evidence="5">
    <location>
        <begin position="141"/>
        <end position="161"/>
    </location>
</feature>
<evidence type="ECO:0000256" key="4">
    <source>
        <dbReference type="ARBA" id="ARBA00023136"/>
    </source>
</evidence>
<evidence type="ECO:0000256" key="1">
    <source>
        <dbReference type="ARBA" id="ARBA00004141"/>
    </source>
</evidence>
<dbReference type="EMBL" id="GG693865">
    <property type="protein sequence ID" value="EES53325.1"/>
    <property type="molecule type" value="Genomic_DNA"/>
</dbReference>
<evidence type="ECO:0000256" key="2">
    <source>
        <dbReference type="ARBA" id="ARBA00022692"/>
    </source>
</evidence>
<proteinExistence type="predicted"/>
<dbReference type="InterPro" id="IPR001694">
    <property type="entry name" value="NADH_UbQ_OxRdtase_su1/FPO"/>
</dbReference>
<feature type="transmembrane region" description="Helical" evidence="5">
    <location>
        <begin position="181"/>
        <end position="198"/>
    </location>
</feature>
<comment type="subcellular location">
    <subcellularLocation>
        <location evidence="1">Membrane</location>
        <topology evidence="1">Multi-pass membrane protein</topology>
    </subcellularLocation>
</comment>
<sequence length="322" mass="34901">MALASSFHGSLAIAISLLQMAFVLFLAPLLYGWIGTVRAILQNRSPAGILQPWRNLVRLFRKEMILPEGHSPLFLAVPPLFFSIMAVAALLVPFLGTSPPLAPVADAVTLVGLFSLARFSMAMAAMDLGTPFGDMGGRREMMVAFLTEPATLMILFTVSLWSGSTSIPSILTSFSKGPLPFHPSLLIAAMAFILVFLGENARLPIDNPSTHLELTMIHEAMLLEYSGPLLALMEWGSMQKLLLYLLLGIDFFAPAGIPRTFALSGLLEGGILLLGKLFILGALLALIESLFAKLRIFRVPEFTALAYLLSTLGFLLHFVLEG</sequence>
<protein>
    <submittedName>
        <fullName evidence="6">Probable formate hydrogenlyase subunit 4 (HycD)</fullName>
    </submittedName>
</protein>
<evidence type="ECO:0000256" key="3">
    <source>
        <dbReference type="ARBA" id="ARBA00022989"/>
    </source>
</evidence>
<keyword evidence="6" id="KW-0456">Lyase</keyword>
<organism evidence="6 7">
    <name type="scientific">Leptospirillum ferrodiazotrophum</name>
    <dbReference type="NCBI Taxonomy" id="412449"/>
    <lineage>
        <taxon>Bacteria</taxon>
        <taxon>Pseudomonadati</taxon>
        <taxon>Nitrospirota</taxon>
        <taxon>Nitrospiria</taxon>
        <taxon>Nitrospirales</taxon>
        <taxon>Nitrospiraceae</taxon>
        <taxon>Leptospirillum</taxon>
    </lineage>
</organism>
<feature type="transmembrane region" description="Helical" evidence="5">
    <location>
        <begin position="12"/>
        <end position="34"/>
    </location>
</feature>
<feature type="transmembrane region" description="Helical" evidence="5">
    <location>
        <begin position="302"/>
        <end position="320"/>
    </location>
</feature>
<feature type="transmembrane region" description="Helical" evidence="5">
    <location>
        <begin position="269"/>
        <end position="290"/>
    </location>
</feature>
<evidence type="ECO:0000313" key="6">
    <source>
        <dbReference type="EMBL" id="EES53325.1"/>
    </source>
</evidence>
<gene>
    <name evidence="6" type="ORF">UBAL3_79520046</name>
</gene>
<name>C6HVM8_9BACT</name>